<keyword evidence="2" id="KW-1185">Reference proteome</keyword>
<gene>
    <name evidence="1" type="primary">thiE</name>
    <name evidence="1" type="ORF">SH601_10215</name>
</gene>
<protein>
    <submittedName>
        <fullName evidence="1">Thiamine phosphate synthase</fullName>
        <ecNumber evidence="1">2.5.1.3</ecNumber>
    </submittedName>
</protein>
<keyword evidence="1" id="KW-0808">Transferase</keyword>
<name>A0ACC6M5X6_9BACI</name>
<evidence type="ECO:0000313" key="2">
    <source>
        <dbReference type="Proteomes" id="UP001277972"/>
    </source>
</evidence>
<sequence>MMERQLLSVYFILGSNDTEEDPLYILEQALQGGITLFQFREKGSDALNSEAKKQLAKQMKKLCHVYQVPFFVNDDVDLAVEIGADGVHVGQDDMPISEVRKQVPKGCFIGVSATNVQEAVQAKADGADYIGVGPIYSTNTKSDAKEPIGTAGLQAIREQVGETPIVAIGGIDLPSVHAVMRAGADGVSIISAISRATNSKHAAASFLADVNDFHQ</sequence>
<accession>A0ACC6M5X6</accession>
<dbReference type="EMBL" id="JAWZSR010000005">
    <property type="protein sequence ID" value="MDX8046354.1"/>
    <property type="molecule type" value="Genomic_DNA"/>
</dbReference>
<dbReference type="Proteomes" id="UP001277972">
    <property type="component" value="Unassembled WGS sequence"/>
</dbReference>
<reference evidence="1" key="1">
    <citation type="submission" date="2023-11" db="EMBL/GenBank/DDBJ databases">
        <title>Gracilibacillus pellucida a moderately halophilic bacterium isolated from saline soil in Xinjiang province.</title>
        <authorList>
            <person name="Zhang Z."/>
            <person name="Tan F."/>
            <person name="Wang Y."/>
            <person name="Xia M."/>
        </authorList>
    </citation>
    <scope>NUCLEOTIDE SEQUENCE</scope>
    <source>
        <strain evidence="1">S3-1-1</strain>
    </source>
</reference>
<evidence type="ECO:0000313" key="1">
    <source>
        <dbReference type="EMBL" id="MDX8046354.1"/>
    </source>
</evidence>
<comment type="caution">
    <text evidence="1">The sequence shown here is derived from an EMBL/GenBank/DDBJ whole genome shotgun (WGS) entry which is preliminary data.</text>
</comment>
<proteinExistence type="predicted"/>
<organism evidence="1 2">
    <name type="scientific">Gracilibacillus pellucidus</name>
    <dbReference type="NCBI Taxonomy" id="3095368"/>
    <lineage>
        <taxon>Bacteria</taxon>
        <taxon>Bacillati</taxon>
        <taxon>Bacillota</taxon>
        <taxon>Bacilli</taxon>
        <taxon>Bacillales</taxon>
        <taxon>Bacillaceae</taxon>
        <taxon>Gracilibacillus</taxon>
    </lineage>
</organism>
<dbReference type="EC" id="2.5.1.3" evidence="1"/>